<gene>
    <name evidence="2" type="ORF">Phou_026910</name>
</gene>
<accession>A0A6V8K7V8</accession>
<name>A0A6V8K7V8_9ACTN</name>
<dbReference type="Proteomes" id="UP000482800">
    <property type="component" value="Unassembled WGS sequence"/>
</dbReference>
<dbReference type="EMBL" id="BLPF01000001">
    <property type="protein sequence ID" value="GFJ78511.1"/>
    <property type="molecule type" value="Genomic_DNA"/>
</dbReference>
<protein>
    <submittedName>
        <fullName evidence="2">Uncharacterized protein</fullName>
    </submittedName>
</protein>
<evidence type="ECO:0000313" key="2">
    <source>
        <dbReference type="EMBL" id="GFJ78511.1"/>
    </source>
</evidence>
<evidence type="ECO:0000313" key="3">
    <source>
        <dbReference type="Proteomes" id="UP000482800"/>
    </source>
</evidence>
<organism evidence="2 3">
    <name type="scientific">Phytohabitans houttuyneae</name>
    <dbReference type="NCBI Taxonomy" id="1076126"/>
    <lineage>
        <taxon>Bacteria</taxon>
        <taxon>Bacillati</taxon>
        <taxon>Actinomycetota</taxon>
        <taxon>Actinomycetes</taxon>
        <taxon>Micromonosporales</taxon>
        <taxon>Micromonosporaceae</taxon>
    </lineage>
</organism>
<sequence>MRVEAQGRGQVGLCRAGAAETQLDHTEVVRVQRGLGAAADRRAGVWQGLGVPPGVVKGPREVVGDVGVLAAGPLGPRLLESGGRVAGGQRERGAGQPVDATRAGEEAVAGEGEVQLGVRLGGPAGGAEQVGVFEHIGRCGRAAGHVGVPGDGGVPTPRGPFGARLAPAQRDRRGVGGEAGVVLPGGLGEVAGVPGEIAELHPAEADVGWADRRVQGAPHQVGGLGDPSAQLKVVRGAGVRGKARPQVQLALHGGGRRAHVAQLGLGVGEHRERVRVVPVDLRGLDGEAAGRREVVARVGQRALRDQRLAVAGGTHGE</sequence>
<comment type="caution">
    <text evidence="2">The sequence shown here is derived from an EMBL/GenBank/DDBJ whole genome shotgun (WGS) entry which is preliminary data.</text>
</comment>
<reference evidence="2 3" key="1">
    <citation type="submission" date="2020-03" db="EMBL/GenBank/DDBJ databases">
        <title>Whole genome shotgun sequence of Phytohabitans houttuyneae NBRC 108639.</title>
        <authorList>
            <person name="Komaki H."/>
            <person name="Tamura T."/>
        </authorList>
    </citation>
    <scope>NUCLEOTIDE SEQUENCE [LARGE SCALE GENOMIC DNA]</scope>
    <source>
        <strain evidence="2 3">NBRC 108639</strain>
    </source>
</reference>
<keyword evidence="3" id="KW-1185">Reference proteome</keyword>
<dbReference type="AlphaFoldDB" id="A0A6V8K7V8"/>
<reference evidence="2 3" key="2">
    <citation type="submission" date="2020-03" db="EMBL/GenBank/DDBJ databases">
        <authorList>
            <person name="Ichikawa N."/>
            <person name="Kimura A."/>
            <person name="Kitahashi Y."/>
            <person name="Uohara A."/>
        </authorList>
    </citation>
    <scope>NUCLEOTIDE SEQUENCE [LARGE SCALE GENOMIC DNA]</scope>
    <source>
        <strain evidence="2 3">NBRC 108639</strain>
    </source>
</reference>
<proteinExistence type="predicted"/>
<feature type="region of interest" description="Disordered" evidence="1">
    <location>
        <begin position="81"/>
        <end position="100"/>
    </location>
</feature>
<evidence type="ECO:0000256" key="1">
    <source>
        <dbReference type="SAM" id="MobiDB-lite"/>
    </source>
</evidence>